<dbReference type="SUPFAM" id="SSF53474">
    <property type="entry name" value="alpha/beta-Hydrolases"/>
    <property type="match status" value="1"/>
</dbReference>
<name>A0A2Y9C5C7_9FIRM</name>
<keyword evidence="4" id="KW-1185">Reference proteome</keyword>
<dbReference type="PANTHER" id="PTHR48081">
    <property type="entry name" value="AB HYDROLASE SUPERFAMILY PROTEIN C4A8.06C"/>
    <property type="match status" value="1"/>
</dbReference>
<dbReference type="RefSeq" id="WP_109731447.1">
    <property type="nucleotide sequence ID" value="NZ_BAAACK010000011.1"/>
</dbReference>
<evidence type="ECO:0000313" key="4">
    <source>
        <dbReference type="Proteomes" id="UP000245845"/>
    </source>
</evidence>
<evidence type="ECO:0000259" key="2">
    <source>
        <dbReference type="Pfam" id="PF20434"/>
    </source>
</evidence>
<dbReference type="InterPro" id="IPR050300">
    <property type="entry name" value="GDXG_lipolytic_enzyme"/>
</dbReference>
<keyword evidence="1" id="KW-0378">Hydrolase</keyword>
<proteinExistence type="predicted"/>
<dbReference type="AlphaFoldDB" id="A0A2Y9C5C7"/>
<dbReference type="InterPro" id="IPR029058">
    <property type="entry name" value="AB_hydrolase_fold"/>
</dbReference>
<comment type="caution">
    <text evidence="3">The sequence shown here is derived from an EMBL/GenBank/DDBJ whole genome shotgun (WGS) entry which is preliminary data.</text>
</comment>
<feature type="domain" description="BD-FAE-like" evidence="2">
    <location>
        <begin position="36"/>
        <end position="234"/>
    </location>
</feature>
<dbReference type="Gene3D" id="3.40.50.1820">
    <property type="entry name" value="alpha/beta hydrolase"/>
    <property type="match status" value="1"/>
</dbReference>
<protein>
    <submittedName>
        <fullName evidence="3">Acetyl esterase/lipase</fullName>
    </submittedName>
</protein>
<reference evidence="3 4" key="1">
    <citation type="submission" date="2018-05" db="EMBL/GenBank/DDBJ databases">
        <title>The Hungate 1000. A catalogue of reference genomes from the rumen microbiome.</title>
        <authorList>
            <person name="Kelly W."/>
        </authorList>
    </citation>
    <scope>NUCLEOTIDE SEQUENCE [LARGE SCALE GENOMIC DNA]</scope>
    <source>
        <strain evidence="3 4">NLAE-zl-C242</strain>
    </source>
</reference>
<dbReference type="GO" id="GO:0016787">
    <property type="term" value="F:hydrolase activity"/>
    <property type="evidence" value="ECO:0007669"/>
    <property type="project" value="UniProtKB-KW"/>
</dbReference>
<gene>
    <name evidence="3" type="ORF">A8806_10748</name>
</gene>
<accession>A0A2Y9C5C7</accession>
<dbReference type="OrthoDB" id="24847at2"/>
<dbReference type="InterPro" id="IPR049492">
    <property type="entry name" value="BD-FAE-like_dom"/>
</dbReference>
<evidence type="ECO:0000256" key="1">
    <source>
        <dbReference type="ARBA" id="ARBA00022801"/>
    </source>
</evidence>
<organism evidence="3 4">
    <name type="scientific">Faecalicatena orotica</name>
    <dbReference type="NCBI Taxonomy" id="1544"/>
    <lineage>
        <taxon>Bacteria</taxon>
        <taxon>Bacillati</taxon>
        <taxon>Bacillota</taxon>
        <taxon>Clostridia</taxon>
        <taxon>Lachnospirales</taxon>
        <taxon>Lachnospiraceae</taxon>
        <taxon>Faecalicatena</taxon>
    </lineage>
</organism>
<dbReference type="Proteomes" id="UP000245845">
    <property type="component" value="Unassembled WGS sequence"/>
</dbReference>
<sequence>MELKIYEVVNQQYNIGGDGTAEFDIPYAAHSGKNKLDLYIPTIKRERYPLVVFIHGGAFFKSSKERHLSNVLNCLLYGYAVASINYRFNDEAAYPEIRMDCIEAFNFLAARPEIDDKKIVLWGESHGAYLADDITVSCSHMLQFKPAGIVSFYAPIDLKDFYLYKEEHHEHVMVDGYENDSVTFRAEGDSLLKEMEKYAVLKNISGQEPPFYLLHGKQDDTIPYRYTKEFDRALAEKKVEHVTDIVEDGIHGIDFYASPKYNAPVLRFIESVIEGGR</sequence>
<evidence type="ECO:0000313" key="3">
    <source>
        <dbReference type="EMBL" id="PWJ28900.1"/>
    </source>
</evidence>
<dbReference type="EMBL" id="QGDL01000007">
    <property type="protein sequence ID" value="PWJ28900.1"/>
    <property type="molecule type" value="Genomic_DNA"/>
</dbReference>
<dbReference type="Pfam" id="PF20434">
    <property type="entry name" value="BD-FAE"/>
    <property type="match status" value="1"/>
</dbReference>